<accession>A0A1X7UJZ3</accession>
<feature type="compositionally biased region" description="Basic residues" evidence="1">
    <location>
        <begin position="31"/>
        <end position="47"/>
    </location>
</feature>
<reference evidence="2" key="1">
    <citation type="submission" date="2017-05" db="UniProtKB">
        <authorList>
            <consortium name="EnsemblMetazoa"/>
        </authorList>
    </citation>
    <scope>IDENTIFICATION</scope>
</reference>
<organism evidence="2">
    <name type="scientific">Amphimedon queenslandica</name>
    <name type="common">Sponge</name>
    <dbReference type="NCBI Taxonomy" id="400682"/>
    <lineage>
        <taxon>Eukaryota</taxon>
        <taxon>Metazoa</taxon>
        <taxon>Porifera</taxon>
        <taxon>Demospongiae</taxon>
        <taxon>Heteroscleromorpha</taxon>
        <taxon>Haplosclerida</taxon>
        <taxon>Niphatidae</taxon>
        <taxon>Amphimedon</taxon>
    </lineage>
</organism>
<evidence type="ECO:0000256" key="1">
    <source>
        <dbReference type="SAM" id="MobiDB-lite"/>
    </source>
</evidence>
<evidence type="ECO:0000313" key="2">
    <source>
        <dbReference type="EnsemblMetazoa" id="Aqu2.1.27813_001"/>
    </source>
</evidence>
<proteinExistence type="predicted"/>
<dbReference type="InParanoid" id="A0A1X7UJZ3"/>
<dbReference type="EnsemblMetazoa" id="Aqu2.1.27813_001">
    <property type="protein sequence ID" value="Aqu2.1.27813_001"/>
    <property type="gene ID" value="Aqu2.1.27813"/>
</dbReference>
<dbReference type="AlphaFoldDB" id="A0A1X7UJZ3"/>
<protein>
    <submittedName>
        <fullName evidence="2">Uncharacterized protein</fullName>
    </submittedName>
</protein>
<name>A0A1X7UJZ3_AMPQE</name>
<sequence length="54" mass="6063">MAAWFNKTPLGKKRAKAIKEAMGEDDGGGGKKGKGKPGKRRNKHKNTKYTYTYY</sequence>
<feature type="region of interest" description="Disordered" evidence="1">
    <location>
        <begin position="1"/>
        <end position="54"/>
    </location>
</feature>